<feature type="region of interest" description="Disordered" evidence="1">
    <location>
        <begin position="1"/>
        <end position="30"/>
    </location>
</feature>
<evidence type="ECO:0000313" key="2">
    <source>
        <dbReference type="EMBL" id="KXJ85191.1"/>
    </source>
</evidence>
<feature type="compositionally biased region" description="Polar residues" evidence="1">
    <location>
        <begin position="18"/>
        <end position="30"/>
    </location>
</feature>
<sequence length="162" mass="17036">MLLPSQQPSGALPPVHYPSNTLLPAQPSPGQESMHCLARVATEAAAGTLPDTEVSKPLCPEGMVKAISGCLLQVLTLHGPCAPSEDDLRLMAMSAVGFLFITGRQYTATRAVPCAQSVLDEMQGCEQSLQGDHITNQEGSAAGSVFYSASHSEETSETCHHC</sequence>
<dbReference type="InParanoid" id="A0A136IJR4"/>
<protein>
    <submittedName>
        <fullName evidence="2">Uncharacterized protein</fullName>
    </submittedName>
</protein>
<gene>
    <name evidence="2" type="ORF">Micbo1qcDRAFT_169591</name>
</gene>
<dbReference type="AlphaFoldDB" id="A0A136IJR4"/>
<dbReference type="Proteomes" id="UP000070501">
    <property type="component" value="Unassembled WGS sequence"/>
</dbReference>
<dbReference type="EMBL" id="KQ964291">
    <property type="protein sequence ID" value="KXJ85191.1"/>
    <property type="molecule type" value="Genomic_DNA"/>
</dbReference>
<reference evidence="3" key="1">
    <citation type="submission" date="2016-02" db="EMBL/GenBank/DDBJ databases">
        <title>Draft genome sequence of Microdochium bolleyi, a fungal endophyte of beachgrass.</title>
        <authorList>
            <consortium name="DOE Joint Genome Institute"/>
            <person name="David A.S."/>
            <person name="May G."/>
            <person name="Haridas S."/>
            <person name="Lim J."/>
            <person name="Wang M."/>
            <person name="Labutti K."/>
            <person name="Lipzen A."/>
            <person name="Barry K."/>
            <person name="Grigoriev I.V."/>
        </authorList>
    </citation>
    <scope>NUCLEOTIDE SEQUENCE [LARGE SCALE GENOMIC DNA]</scope>
    <source>
        <strain evidence="3">J235TASD1</strain>
    </source>
</reference>
<keyword evidence="3" id="KW-1185">Reference proteome</keyword>
<evidence type="ECO:0000256" key="1">
    <source>
        <dbReference type="SAM" id="MobiDB-lite"/>
    </source>
</evidence>
<accession>A0A136IJR4</accession>
<name>A0A136IJR4_9PEZI</name>
<proteinExistence type="predicted"/>
<organism evidence="2 3">
    <name type="scientific">Microdochium bolleyi</name>
    <dbReference type="NCBI Taxonomy" id="196109"/>
    <lineage>
        <taxon>Eukaryota</taxon>
        <taxon>Fungi</taxon>
        <taxon>Dikarya</taxon>
        <taxon>Ascomycota</taxon>
        <taxon>Pezizomycotina</taxon>
        <taxon>Sordariomycetes</taxon>
        <taxon>Xylariomycetidae</taxon>
        <taxon>Xylariales</taxon>
        <taxon>Microdochiaceae</taxon>
        <taxon>Microdochium</taxon>
    </lineage>
</organism>
<evidence type="ECO:0000313" key="3">
    <source>
        <dbReference type="Proteomes" id="UP000070501"/>
    </source>
</evidence>